<dbReference type="OrthoDB" id="119951at2"/>
<keyword evidence="1" id="KW-0732">Signal</keyword>
<dbReference type="Proteomes" id="UP000029385">
    <property type="component" value="Unassembled WGS sequence"/>
</dbReference>
<proteinExistence type="predicted"/>
<dbReference type="PATRIC" id="fig|1121015.4.peg.1408"/>
<comment type="caution">
    <text evidence="3">The sequence shown here is derived from an EMBL/GenBank/DDBJ whole genome shotgun (WGS) entry which is preliminary data.</text>
</comment>
<dbReference type="PANTHER" id="PTHR46825:SF15">
    <property type="entry name" value="BETA-LACTAMASE-RELATED DOMAIN-CONTAINING PROTEIN"/>
    <property type="match status" value="1"/>
</dbReference>
<dbReference type="InterPro" id="IPR050491">
    <property type="entry name" value="AmpC-like"/>
</dbReference>
<organism evidence="3 4">
    <name type="scientific">Arenimonas oryziterrae DSM 21050 = YC6267</name>
    <dbReference type="NCBI Taxonomy" id="1121015"/>
    <lineage>
        <taxon>Bacteria</taxon>
        <taxon>Pseudomonadati</taxon>
        <taxon>Pseudomonadota</taxon>
        <taxon>Gammaproteobacteria</taxon>
        <taxon>Lysobacterales</taxon>
        <taxon>Lysobacteraceae</taxon>
        <taxon>Arenimonas</taxon>
    </lineage>
</organism>
<feature type="signal peptide" evidence="1">
    <location>
        <begin position="1"/>
        <end position="24"/>
    </location>
</feature>
<protein>
    <recommendedName>
        <fullName evidence="2">Beta-lactamase-related domain-containing protein</fullName>
    </recommendedName>
</protein>
<dbReference type="AlphaFoldDB" id="A0A091AY14"/>
<dbReference type="InterPro" id="IPR012338">
    <property type="entry name" value="Beta-lactam/transpept-like"/>
</dbReference>
<dbReference type="Pfam" id="PF00144">
    <property type="entry name" value="Beta-lactamase"/>
    <property type="match status" value="1"/>
</dbReference>
<dbReference type="Gene3D" id="3.40.710.10">
    <property type="entry name" value="DD-peptidase/beta-lactamase superfamily"/>
    <property type="match status" value="1"/>
</dbReference>
<dbReference type="eggNOG" id="COG1680">
    <property type="taxonomic scope" value="Bacteria"/>
</dbReference>
<dbReference type="EMBL" id="AVCI01000005">
    <property type="protein sequence ID" value="KFN43519.1"/>
    <property type="molecule type" value="Genomic_DNA"/>
</dbReference>
<evidence type="ECO:0000313" key="3">
    <source>
        <dbReference type="EMBL" id="KFN43519.1"/>
    </source>
</evidence>
<dbReference type="PANTHER" id="PTHR46825">
    <property type="entry name" value="D-ALANYL-D-ALANINE-CARBOXYPEPTIDASE/ENDOPEPTIDASE AMPH"/>
    <property type="match status" value="1"/>
</dbReference>
<dbReference type="RefSeq" id="WP_022968384.1">
    <property type="nucleotide sequence ID" value="NZ_ATVD01000001.1"/>
</dbReference>
<evidence type="ECO:0000313" key="4">
    <source>
        <dbReference type="Proteomes" id="UP000029385"/>
    </source>
</evidence>
<reference evidence="3 4" key="1">
    <citation type="submission" date="2013-09" db="EMBL/GenBank/DDBJ databases">
        <title>Genome sequencing of Arenimonas oryziterrae.</title>
        <authorList>
            <person name="Chen F."/>
            <person name="Wang G."/>
        </authorList>
    </citation>
    <scope>NUCLEOTIDE SEQUENCE [LARGE SCALE GENOMIC DNA]</scope>
    <source>
        <strain evidence="3 4">YC6267</strain>
    </source>
</reference>
<keyword evidence="4" id="KW-1185">Reference proteome</keyword>
<accession>A0A091AY14</accession>
<dbReference type="InterPro" id="IPR001466">
    <property type="entry name" value="Beta-lactam-related"/>
</dbReference>
<evidence type="ECO:0000256" key="1">
    <source>
        <dbReference type="SAM" id="SignalP"/>
    </source>
</evidence>
<gene>
    <name evidence="3" type="ORF">N789_09600</name>
</gene>
<dbReference type="SUPFAM" id="SSF56601">
    <property type="entry name" value="beta-lactamase/transpeptidase-like"/>
    <property type="match status" value="1"/>
</dbReference>
<feature type="domain" description="Beta-lactamase-related" evidence="2">
    <location>
        <begin position="59"/>
        <end position="387"/>
    </location>
</feature>
<dbReference type="STRING" id="1121015.GCA_000420545_00732"/>
<evidence type="ECO:0000259" key="2">
    <source>
        <dbReference type="Pfam" id="PF00144"/>
    </source>
</evidence>
<name>A0A091AY14_9GAMM</name>
<sequence>MHKKVALAALLSLPLALLPGAPLHGDLAAADRAPAAAAPVVVPLRHPVADITPKAREVERLAEQVVLQKNLPGLAMAIVQNGRVVSMRTFGVTEVGSNQPVTSDTVFRLASLSKAFAATISAQLVAEDAMSWDAPIINQLPAFKLRDYAGAQKVSVRDILSHRVGLARNTFDRDLERDSPYELLAERLSDAPMACTPGDCYAYQNIAFSLIGDMVFADTGDFYSHQVEKRIFHPLGMYNSTYGREALEASASWARPHVRRGSGWAAERPKENYYRVPPAAGVNASIHDMSQWLIAQMGHRPDVLPPALLNEIHTPQVNTPGELNGSPWRRERLLNAYYAMGWRVYDYSGHTLIFHGGAVRGYRALIGFLPDEDVGIVVLWNSESAAPSGLLPSLMDRVTGMPPRDWLGVADPESGEEAHD</sequence>
<feature type="chain" id="PRO_5001870653" description="Beta-lactamase-related domain-containing protein" evidence="1">
    <location>
        <begin position="25"/>
        <end position="420"/>
    </location>
</feature>